<evidence type="ECO:0000259" key="8">
    <source>
        <dbReference type="PROSITE" id="PS51737"/>
    </source>
</evidence>
<evidence type="ECO:0000256" key="3">
    <source>
        <dbReference type="ARBA" id="ARBA00023172"/>
    </source>
</evidence>
<dbReference type="Gene3D" id="3.40.50.1390">
    <property type="entry name" value="Resolvase, N-terminal catalytic domain"/>
    <property type="match status" value="1"/>
</dbReference>
<dbReference type="Gene3D" id="3.90.1750.20">
    <property type="entry name" value="Putative Large Serine Recombinase, Chain B, Domain 2"/>
    <property type="match status" value="1"/>
</dbReference>
<evidence type="ECO:0000256" key="1">
    <source>
        <dbReference type="ARBA" id="ARBA00022908"/>
    </source>
</evidence>
<dbReference type="Pfam" id="PF00239">
    <property type="entry name" value="Resolvase"/>
    <property type="match status" value="1"/>
</dbReference>
<comment type="caution">
    <text evidence="9">The sequence shown here is derived from an EMBL/GenBank/DDBJ whole genome shotgun (WGS) entry which is preliminary data.</text>
</comment>
<dbReference type="EMBL" id="RBZO01000015">
    <property type="protein sequence ID" value="RKQ15192.1"/>
    <property type="molecule type" value="Genomic_DNA"/>
</dbReference>
<reference evidence="9 10" key="1">
    <citation type="journal article" date="2015" name="Antonie Van Leeuwenhoek">
        <title>Oceanobacillus bengalensis sp. nov., a bacterium isolated from seawater of the Bay of Bengal.</title>
        <authorList>
            <person name="Yongchang O."/>
            <person name="Xiang W."/>
            <person name="Wang G."/>
        </authorList>
    </citation>
    <scope>NUCLEOTIDE SEQUENCE [LARGE SCALE GENOMIC DNA]</scope>
    <source>
        <strain evidence="9 10">MCCC 1K00260</strain>
    </source>
</reference>
<organism evidence="9 10">
    <name type="scientific">Oceanobacillus bengalensis</name>
    <dbReference type="NCBI Taxonomy" id="1435466"/>
    <lineage>
        <taxon>Bacteria</taxon>
        <taxon>Bacillati</taxon>
        <taxon>Bacillota</taxon>
        <taxon>Bacilli</taxon>
        <taxon>Bacillales</taxon>
        <taxon>Bacillaceae</taxon>
        <taxon>Oceanobacillus</taxon>
    </lineage>
</organism>
<dbReference type="InterPro" id="IPR036162">
    <property type="entry name" value="Resolvase-like_N_sf"/>
</dbReference>
<feature type="domain" description="Resolvase/invertase-type recombinase catalytic" evidence="7">
    <location>
        <begin position="3"/>
        <end position="151"/>
    </location>
</feature>
<dbReference type="RefSeq" id="WP_121131622.1">
    <property type="nucleotide sequence ID" value="NZ_JBHUFK010000036.1"/>
</dbReference>
<dbReference type="InterPro" id="IPR050639">
    <property type="entry name" value="SSR_resolvase"/>
</dbReference>
<evidence type="ECO:0000256" key="6">
    <source>
        <dbReference type="SAM" id="Coils"/>
    </source>
</evidence>
<dbReference type="Pfam" id="PF07508">
    <property type="entry name" value="Recombinase"/>
    <property type="match status" value="1"/>
</dbReference>
<dbReference type="SUPFAM" id="SSF53041">
    <property type="entry name" value="Resolvase-like"/>
    <property type="match status" value="1"/>
</dbReference>
<evidence type="ECO:0000313" key="10">
    <source>
        <dbReference type="Proteomes" id="UP000281813"/>
    </source>
</evidence>
<dbReference type="GO" id="GO:0015074">
    <property type="term" value="P:DNA integration"/>
    <property type="evidence" value="ECO:0007669"/>
    <property type="project" value="UniProtKB-KW"/>
</dbReference>
<evidence type="ECO:0000313" key="9">
    <source>
        <dbReference type="EMBL" id="RKQ15192.1"/>
    </source>
</evidence>
<dbReference type="PROSITE" id="PS51737">
    <property type="entry name" value="RECOMBINASE_DNA_BIND"/>
    <property type="match status" value="1"/>
</dbReference>
<accession>A0A494YYA0</accession>
<dbReference type="PANTHER" id="PTHR30461:SF23">
    <property type="entry name" value="DNA RECOMBINASE-RELATED"/>
    <property type="match status" value="1"/>
</dbReference>
<keyword evidence="1" id="KW-0229">DNA integration</keyword>
<dbReference type="PROSITE" id="PS51736">
    <property type="entry name" value="RECOMBINASES_3"/>
    <property type="match status" value="1"/>
</dbReference>
<protein>
    <submittedName>
        <fullName evidence="9">Recombinase family protein</fullName>
    </submittedName>
</protein>
<dbReference type="Pfam" id="PF13408">
    <property type="entry name" value="Zn_ribbon_recom"/>
    <property type="match status" value="1"/>
</dbReference>
<feature type="coiled-coil region" evidence="6">
    <location>
        <begin position="380"/>
        <end position="469"/>
    </location>
</feature>
<dbReference type="GO" id="GO:0000150">
    <property type="term" value="F:DNA strand exchange activity"/>
    <property type="evidence" value="ECO:0007669"/>
    <property type="project" value="InterPro"/>
</dbReference>
<dbReference type="AlphaFoldDB" id="A0A494YYA0"/>
<feature type="active site" description="O-(5'-phospho-DNA)-serine intermediate" evidence="4 5">
    <location>
        <position position="11"/>
    </location>
</feature>
<gene>
    <name evidence="9" type="ORF">D8M05_10690</name>
</gene>
<feature type="domain" description="Recombinase" evidence="8">
    <location>
        <begin position="158"/>
        <end position="278"/>
    </location>
</feature>
<dbReference type="InterPro" id="IPR025827">
    <property type="entry name" value="Zn_ribbon_recom_dom"/>
</dbReference>
<dbReference type="InterPro" id="IPR006119">
    <property type="entry name" value="Resolv_N"/>
</dbReference>
<dbReference type="InterPro" id="IPR011109">
    <property type="entry name" value="DNA_bind_recombinase_dom"/>
</dbReference>
<evidence type="ECO:0000256" key="5">
    <source>
        <dbReference type="PROSITE-ProRule" id="PRU10137"/>
    </source>
</evidence>
<evidence type="ECO:0000256" key="2">
    <source>
        <dbReference type="ARBA" id="ARBA00023125"/>
    </source>
</evidence>
<evidence type="ECO:0000259" key="7">
    <source>
        <dbReference type="PROSITE" id="PS51736"/>
    </source>
</evidence>
<dbReference type="InterPro" id="IPR038109">
    <property type="entry name" value="DNA_bind_recomb_sf"/>
</dbReference>
<keyword evidence="6" id="KW-0175">Coiled coil</keyword>
<proteinExistence type="predicted"/>
<dbReference type="PROSITE" id="PS00397">
    <property type="entry name" value="RECOMBINASES_1"/>
    <property type="match status" value="1"/>
</dbReference>
<dbReference type="InterPro" id="IPR006118">
    <property type="entry name" value="Recombinase_CS"/>
</dbReference>
<name>A0A494YYA0_9BACI</name>
<dbReference type="PANTHER" id="PTHR30461">
    <property type="entry name" value="DNA-INVERTASE FROM LAMBDOID PROPHAGE"/>
    <property type="match status" value="1"/>
</dbReference>
<dbReference type="GO" id="GO:0003677">
    <property type="term" value="F:DNA binding"/>
    <property type="evidence" value="ECO:0007669"/>
    <property type="project" value="UniProtKB-KW"/>
</dbReference>
<evidence type="ECO:0000256" key="4">
    <source>
        <dbReference type="PIRSR" id="PIRSR606118-50"/>
    </source>
</evidence>
<keyword evidence="10" id="KW-1185">Reference proteome</keyword>
<dbReference type="Proteomes" id="UP000281813">
    <property type="component" value="Unassembled WGS sequence"/>
</dbReference>
<sequence length="578" mass="66906">MLKGVIYARVSTEEQATEGYSIQAQKQLLYDYAKQRDIQIIDEYIDEGRSGKSIEGRPQMQRLLKESKNGEFDTVITYKLDRLARKTRDSLEIVETLERHNVQLMSYSENIDTTTPGGKMFYTVMSSVAEMERATIIDRVKMGMNQRANQGMWNGGIVLGYDVINKELIINEDEAKIVKEIFILASKGHGYKKIAYEMNKLGYKTKKKKDFSIATIKGILENPLYIGKIRYNQHENWSEKRRKGKNDNPIIRDGIHTPIIEMELWNQVQQKLKTRSFRPAQSSKPYFLGRLLRCPECGYGMTAAKSRGKNGKQYRLYQCGQYKNKGRTACQAHTINADKAEQYVINELKHIVTLPYFIEKLVNKMNNERLNAESPLLDEKKRLFKNKKKTEKQLDNLVTLLMDDPDLRDIYSKKMLEQKKQLVTIESHIEKVEKELQTISKDPIDAEALTHLLKNIDTLLDKADATEKKELLSLFIKDIQITKEKVSHKEGRQIKGINLMFDFTIEALQGSSSILINKMSEINCIAPLDRTFMEEQFSRDENFREVLSSLNILPLFMIRFSPNNPKPPINLLNQNQSH</sequence>
<dbReference type="OrthoDB" id="9811097at2"/>
<dbReference type="CDD" id="cd00338">
    <property type="entry name" value="Ser_Recombinase"/>
    <property type="match status" value="1"/>
</dbReference>
<keyword evidence="3" id="KW-0233">DNA recombination</keyword>
<dbReference type="SMART" id="SM00857">
    <property type="entry name" value="Resolvase"/>
    <property type="match status" value="1"/>
</dbReference>
<keyword evidence="2" id="KW-0238">DNA-binding</keyword>